<evidence type="ECO:0000256" key="6">
    <source>
        <dbReference type="SAM" id="Coils"/>
    </source>
</evidence>
<dbReference type="InterPro" id="IPR027417">
    <property type="entry name" value="P-loop_NTPase"/>
</dbReference>
<gene>
    <name evidence="9" type="ORF">C3744_29695</name>
</gene>
<sequence>MGIMKSLNILKAWHFAENLTPGTVPSIPGKKFGKRMKTKEQPRVRKANLKERLWKEVELTNPSKDFLVFTYYLDCYYQDTLIKFLRDQFGIKDEIINANWKRNFSITFSLNEKGEYIEGSLFIPPLQLLITELKNKSDYVIENFSDQHLLIMKEWEELAKSAFIDGVNESAILQLLKKYEETFHRFTTRSIQYGQHYIEISILKKDEPLELKNFTSFYTGDLERILRNKPNATLQQFLEGRQLAIDINENRSAIENIILPKNLPVGRWPSTNQYRLSLMQQVAVNQVVNEKEKINSVNGPPGTGKTTLLKDIFAQIIVNRATEMAKISDPTEAFEDSNLFLKESLTKFKIVIASSNNGAVENISKDLPKLGELKLNPNHLNDNKYLTEIKELAFFEEFSKQLVFGLYDAKKSNDFIFAPLSVALGKKGNQTQVADVLKVDTFKDLLNAEAERLVPSTWQEAVKEFTNLYQEIEHDKQLLNTHIETLKQSPDFDLQLDRLTLDILDYKEQEKDVKHVLNDISVRIKEKKQQLQQLPKPTFLKRLFNKVDNTEKNLLKKDLKHLSVLESKQLKACQSVEKELEQLAQEKQKLELKMENLSAMQEVYKKERLELSTDAHWAETIEAYEKRQTDIIWQTDSLNFKRGLLFIKALKLHKLFLVYNVKALERPLKIFGDRGEIDVNTNEGIRELENMWDVMHLITPIVSTTFASFSQMYKGIGKDFISYLFIDEAGQATPQQAAGALWRSKNTIIVGDPIQIEPVITLDKTILNDIRNRFKVEEHCLGMESSVQVLADLANPMGTFNDKGQRIGIPLWVHRRCANPMFSIANEIAYDNKMVLAKDSDQSAGVWYDCHGVATDKHYVKQQGQFVLERIKQHFQRLQQSETTSLFPDVFIITPFTKIKTELIKLLKAELKAELVNIDGRKLNKWIENSIGTVHTFQGKEADVVYFVVGTDQQSDSAADWSCKKPNLLNVAVSRAKLEFYLVGDFKRLSTKRNYKEFANSLKLEDVTSAKNLNFSIH</sequence>
<evidence type="ECO:0000256" key="3">
    <source>
        <dbReference type="ARBA" id="ARBA00022801"/>
    </source>
</evidence>
<dbReference type="AlphaFoldDB" id="A0A3D8WTQ0"/>
<keyword evidence="2" id="KW-0547">Nucleotide-binding</keyword>
<evidence type="ECO:0000256" key="4">
    <source>
        <dbReference type="ARBA" id="ARBA00022806"/>
    </source>
</evidence>
<dbReference type="InterPro" id="IPR041679">
    <property type="entry name" value="DNA2/NAM7-like_C"/>
</dbReference>
<evidence type="ECO:0000313" key="9">
    <source>
        <dbReference type="EMBL" id="RDZ05459.1"/>
    </source>
</evidence>
<protein>
    <submittedName>
        <fullName evidence="9">DNA helicase</fullName>
    </submittedName>
</protein>
<evidence type="ECO:0000256" key="5">
    <source>
        <dbReference type="ARBA" id="ARBA00022840"/>
    </source>
</evidence>
<keyword evidence="5" id="KW-0067">ATP-binding</keyword>
<dbReference type="Pfam" id="PF13086">
    <property type="entry name" value="AAA_11"/>
    <property type="match status" value="1"/>
</dbReference>
<evidence type="ECO:0000256" key="2">
    <source>
        <dbReference type="ARBA" id="ARBA00022741"/>
    </source>
</evidence>
<evidence type="ECO:0000313" key="10">
    <source>
        <dbReference type="Proteomes" id="UP000256519"/>
    </source>
</evidence>
<dbReference type="EMBL" id="PQWM01000081">
    <property type="protein sequence ID" value="RDZ05459.1"/>
    <property type="molecule type" value="Genomic_DNA"/>
</dbReference>
<dbReference type="SUPFAM" id="SSF52540">
    <property type="entry name" value="P-loop containing nucleoside triphosphate hydrolases"/>
    <property type="match status" value="1"/>
</dbReference>
<comment type="similarity">
    <text evidence="1">Belongs to the DNA2/NAM7 helicase family.</text>
</comment>
<proteinExistence type="inferred from homology"/>
<dbReference type="Pfam" id="PF13087">
    <property type="entry name" value="AAA_12"/>
    <property type="match status" value="1"/>
</dbReference>
<dbReference type="GO" id="GO:0016787">
    <property type="term" value="F:hydrolase activity"/>
    <property type="evidence" value="ECO:0007669"/>
    <property type="project" value="UniProtKB-KW"/>
</dbReference>
<reference evidence="9 10" key="1">
    <citation type="journal article" date="2018" name="Appl. Environ. Microbiol.">
        <title>Antimicrobial susceptibility testing and tentative epidemiological cut-off values of five Bacillus species relevant for use as animal feed additives or for plant protection.</title>
        <authorList>
            <person name="Agerso Y."/>
            <person name="Stuer-Lauridsen B."/>
            <person name="Bjerre K."/>
            <person name="Jensen M.G."/>
            <person name="Johansen E."/>
            <person name="Bennedsen M."/>
            <person name="Brockmann E."/>
            <person name="Nielsen B."/>
        </authorList>
    </citation>
    <scope>NUCLEOTIDE SEQUENCE [LARGE SCALE GENOMIC DNA]</scope>
    <source>
        <strain evidence="9 10">CHCC20162</strain>
    </source>
</reference>
<comment type="caution">
    <text evidence="9">The sequence shown here is derived from an EMBL/GenBank/DDBJ whole genome shotgun (WGS) entry which is preliminary data.</text>
</comment>
<keyword evidence="4 9" id="KW-0347">Helicase</keyword>
<keyword evidence="3" id="KW-0378">Hydrolase</keyword>
<dbReference type="Proteomes" id="UP000256519">
    <property type="component" value="Unassembled WGS sequence"/>
</dbReference>
<evidence type="ECO:0000259" key="7">
    <source>
        <dbReference type="Pfam" id="PF13086"/>
    </source>
</evidence>
<keyword evidence="6" id="KW-0175">Coiled coil</keyword>
<feature type="coiled-coil region" evidence="6">
    <location>
        <begin position="566"/>
        <end position="607"/>
    </location>
</feature>
<feature type="domain" description="DNA2/NAM7 helicase-like C-terminal" evidence="8">
    <location>
        <begin position="845"/>
        <end position="985"/>
    </location>
</feature>
<dbReference type="PANTHER" id="PTHR43788">
    <property type="entry name" value="DNA2/NAM7 HELICASE FAMILY MEMBER"/>
    <property type="match status" value="1"/>
</dbReference>
<dbReference type="GO" id="GO:0005524">
    <property type="term" value="F:ATP binding"/>
    <property type="evidence" value="ECO:0007669"/>
    <property type="project" value="UniProtKB-KW"/>
</dbReference>
<dbReference type="GO" id="GO:0043139">
    <property type="term" value="F:5'-3' DNA helicase activity"/>
    <property type="evidence" value="ECO:0007669"/>
    <property type="project" value="TreeGrafter"/>
</dbReference>
<evidence type="ECO:0000256" key="1">
    <source>
        <dbReference type="ARBA" id="ARBA00007913"/>
    </source>
</evidence>
<dbReference type="PANTHER" id="PTHR43788:SF8">
    <property type="entry name" value="DNA-BINDING PROTEIN SMUBP-2"/>
    <property type="match status" value="1"/>
</dbReference>
<dbReference type="InterPro" id="IPR041677">
    <property type="entry name" value="DNA2/NAM7_AAA_11"/>
</dbReference>
<feature type="domain" description="DNA2/NAM7 helicase helicase" evidence="7">
    <location>
        <begin position="280"/>
        <end position="367"/>
    </location>
</feature>
<dbReference type="Gene3D" id="3.40.50.300">
    <property type="entry name" value="P-loop containing nucleotide triphosphate hydrolases"/>
    <property type="match status" value="2"/>
</dbReference>
<dbReference type="InterPro" id="IPR050534">
    <property type="entry name" value="Coronavir_polyprotein_1ab"/>
</dbReference>
<accession>A0A3D8WTQ0</accession>
<name>A0A3D8WTQ0_PRIMG</name>
<organism evidence="9 10">
    <name type="scientific">Priestia megaterium</name>
    <name type="common">Bacillus megaterium</name>
    <dbReference type="NCBI Taxonomy" id="1404"/>
    <lineage>
        <taxon>Bacteria</taxon>
        <taxon>Bacillati</taxon>
        <taxon>Bacillota</taxon>
        <taxon>Bacilli</taxon>
        <taxon>Bacillales</taxon>
        <taxon>Bacillaceae</taxon>
        <taxon>Priestia</taxon>
    </lineage>
</organism>
<evidence type="ECO:0000259" key="8">
    <source>
        <dbReference type="Pfam" id="PF13087"/>
    </source>
</evidence>